<evidence type="ECO:0000313" key="2">
    <source>
        <dbReference type="Proteomes" id="UP000664795"/>
    </source>
</evidence>
<dbReference type="Pfam" id="PF14014">
    <property type="entry name" value="DUF4230"/>
    <property type="match status" value="1"/>
</dbReference>
<name>A0A939JZ49_9BACT</name>
<proteinExistence type="predicted"/>
<gene>
    <name evidence="1" type="ORF">J2I48_08650</name>
</gene>
<dbReference type="InterPro" id="IPR025324">
    <property type="entry name" value="DUF4230"/>
</dbReference>
<organism evidence="1 2">
    <name type="scientific">Fibrella aquatilis</name>
    <dbReference type="NCBI Taxonomy" id="2817059"/>
    <lineage>
        <taxon>Bacteria</taxon>
        <taxon>Pseudomonadati</taxon>
        <taxon>Bacteroidota</taxon>
        <taxon>Cytophagia</taxon>
        <taxon>Cytophagales</taxon>
        <taxon>Spirosomataceae</taxon>
        <taxon>Fibrella</taxon>
    </lineage>
</organism>
<accession>A0A939JZ49</accession>
<dbReference type="Proteomes" id="UP000664795">
    <property type="component" value="Unassembled WGS sequence"/>
</dbReference>
<protein>
    <submittedName>
        <fullName evidence="1">DUF4230 domain-containing protein</fullName>
    </submittedName>
</protein>
<reference evidence="1 2" key="1">
    <citation type="submission" date="2021-03" db="EMBL/GenBank/DDBJ databases">
        <title>Fibrella sp. HMF5036 genome sequencing and assembly.</title>
        <authorList>
            <person name="Kang H."/>
            <person name="Kim H."/>
            <person name="Bae S."/>
            <person name="Joh K."/>
        </authorList>
    </citation>
    <scope>NUCLEOTIDE SEQUENCE [LARGE SCALE GENOMIC DNA]</scope>
    <source>
        <strain evidence="1 2">HMF5036</strain>
    </source>
</reference>
<keyword evidence="2" id="KW-1185">Reference proteome</keyword>
<dbReference type="RefSeq" id="WP_207335018.1">
    <property type="nucleotide sequence ID" value="NZ_JAFMYU010000005.1"/>
</dbReference>
<evidence type="ECO:0000313" key="1">
    <source>
        <dbReference type="EMBL" id="MBO0931058.1"/>
    </source>
</evidence>
<dbReference type="AlphaFoldDB" id="A0A939JZ49"/>
<sequence>MNKLVRLALWGLLIVGLLAVWEQIRTMPFMGRFTRQPDQTTHSVVLERVTALGKLELVRYTFKDIVEHEQVNAILPNARAVLIVEGEAVGCVDLTKLTPADLITQGDSLTIRLPKPELCTWKINHDRSRVYDTDYTFLNEAQLVSDAYRRAEQQVRASALQSGILDKTAQNAVLLLRPMLTQLTGKRVGVVVRDQ</sequence>
<dbReference type="EMBL" id="JAFMYU010000005">
    <property type="protein sequence ID" value="MBO0931058.1"/>
    <property type="molecule type" value="Genomic_DNA"/>
</dbReference>
<comment type="caution">
    <text evidence="1">The sequence shown here is derived from an EMBL/GenBank/DDBJ whole genome shotgun (WGS) entry which is preliminary data.</text>
</comment>